<gene>
    <name evidence="1" type="ORF">LIER_09972</name>
</gene>
<dbReference type="Proteomes" id="UP001454036">
    <property type="component" value="Unassembled WGS sequence"/>
</dbReference>
<reference evidence="1 2" key="1">
    <citation type="submission" date="2024-01" db="EMBL/GenBank/DDBJ databases">
        <title>The complete chloroplast genome sequence of Lithospermum erythrorhizon: insights into the phylogenetic relationship among Boraginaceae species and the maternal lineages of purple gromwells.</title>
        <authorList>
            <person name="Okada T."/>
            <person name="Watanabe K."/>
        </authorList>
    </citation>
    <scope>NUCLEOTIDE SEQUENCE [LARGE SCALE GENOMIC DNA]</scope>
</reference>
<accession>A0AAV3PHP4</accession>
<dbReference type="AlphaFoldDB" id="A0AAV3PHP4"/>
<dbReference type="PANTHER" id="PTHR34222:SF94">
    <property type="entry name" value="CCHC-TYPE DOMAIN-CONTAINING PROTEIN"/>
    <property type="match status" value="1"/>
</dbReference>
<dbReference type="EMBL" id="BAABME010001738">
    <property type="protein sequence ID" value="GAA0151199.1"/>
    <property type="molecule type" value="Genomic_DNA"/>
</dbReference>
<keyword evidence="2" id="KW-1185">Reference proteome</keyword>
<evidence type="ECO:0000313" key="2">
    <source>
        <dbReference type="Proteomes" id="UP001454036"/>
    </source>
</evidence>
<evidence type="ECO:0000313" key="1">
    <source>
        <dbReference type="EMBL" id="GAA0151199.1"/>
    </source>
</evidence>
<comment type="caution">
    <text evidence="1">The sequence shown here is derived from an EMBL/GenBank/DDBJ whole genome shotgun (WGS) entry which is preliminary data.</text>
</comment>
<dbReference type="PANTHER" id="PTHR34222">
    <property type="entry name" value="GAG_PRE-INTEGRS DOMAIN-CONTAINING PROTEIN"/>
    <property type="match status" value="1"/>
</dbReference>
<sequence>MSPCINVLVVNVATRFAEERLHQFLVGLDDSLYGIVRSNLLSRVLAPTLDEAYQTLTQDESSRGFARGKVAHDEVHVFDVIRQGSPKPRSDRVDKSKLFYSYCRLSGYELCSCFKLIGYPEWWPDKARRGQGASSRLGHVGRPAQAVSVPGATRPGVTAANAVVHPNPQLGSDVDQPQLAPDQISALLSLLQPHSHDTMTD</sequence>
<organism evidence="1 2">
    <name type="scientific">Lithospermum erythrorhizon</name>
    <name type="common">Purple gromwell</name>
    <name type="synonym">Lithospermum officinale var. erythrorhizon</name>
    <dbReference type="NCBI Taxonomy" id="34254"/>
    <lineage>
        <taxon>Eukaryota</taxon>
        <taxon>Viridiplantae</taxon>
        <taxon>Streptophyta</taxon>
        <taxon>Embryophyta</taxon>
        <taxon>Tracheophyta</taxon>
        <taxon>Spermatophyta</taxon>
        <taxon>Magnoliopsida</taxon>
        <taxon>eudicotyledons</taxon>
        <taxon>Gunneridae</taxon>
        <taxon>Pentapetalae</taxon>
        <taxon>asterids</taxon>
        <taxon>lamiids</taxon>
        <taxon>Boraginales</taxon>
        <taxon>Boraginaceae</taxon>
        <taxon>Boraginoideae</taxon>
        <taxon>Lithospermeae</taxon>
        <taxon>Lithospermum</taxon>
    </lineage>
</organism>
<name>A0AAV3PHP4_LITER</name>
<proteinExistence type="predicted"/>
<protein>
    <submittedName>
        <fullName evidence="1">Uncharacterized protein</fullName>
    </submittedName>
</protein>